<comment type="caution">
    <text evidence="7">The sequence shown here is derived from an EMBL/GenBank/DDBJ whole genome shotgun (WGS) entry which is preliminary data.</text>
</comment>
<evidence type="ECO:0000256" key="1">
    <source>
        <dbReference type="ARBA" id="ARBA00008761"/>
    </source>
</evidence>
<dbReference type="NCBIfam" id="TIGR01766">
    <property type="entry name" value="IS200/IS605 family accessory protein TnpB-like domain"/>
    <property type="match status" value="1"/>
</dbReference>
<dbReference type="GO" id="GO:0032196">
    <property type="term" value="P:transposition"/>
    <property type="evidence" value="ECO:0007669"/>
    <property type="project" value="UniProtKB-KW"/>
</dbReference>
<keyword evidence="2" id="KW-0815">Transposition</keyword>
<evidence type="ECO:0000313" key="7">
    <source>
        <dbReference type="EMBL" id="GCE09157.1"/>
    </source>
</evidence>
<name>A0A401ZQL3_9CHLR</name>
<dbReference type="InterPro" id="IPR001959">
    <property type="entry name" value="Transposase"/>
</dbReference>
<evidence type="ECO:0000256" key="4">
    <source>
        <dbReference type="ARBA" id="ARBA00023172"/>
    </source>
</evidence>
<dbReference type="RefSeq" id="WP_126601589.1">
    <property type="nucleotide sequence ID" value="NZ_BIFQ01000002.1"/>
</dbReference>
<dbReference type="AlphaFoldDB" id="A0A401ZQL3"/>
<dbReference type="OrthoDB" id="140422at2"/>
<dbReference type="Pfam" id="PF01385">
    <property type="entry name" value="OrfB_IS605"/>
    <property type="match status" value="1"/>
</dbReference>
<feature type="domain" description="Cas12f1-like TNB" evidence="6">
    <location>
        <begin position="307"/>
        <end position="385"/>
    </location>
</feature>
<proteinExistence type="inferred from homology"/>
<gene>
    <name evidence="7" type="ORF">KDAU_64860</name>
</gene>
<keyword evidence="3" id="KW-0238">DNA-binding</keyword>
<sequence>MRLVERHLVRTTDPRFAAIDAAAFASKNLYNQANYQIRQTYISHGKYLSYADVFHLVKGMDCYKALPAKVANSILILLHKNWVSFFEALEAFQTEPSRFTGRPRLPRYKDKAKGRNILIYDTQALGKRAFKKTGKLIPSGLPIEIETSVTEWWQLAQVRIVPRADGYMIEVVYEQQEEQADVDTKLVAALDPGVNVLAALTSNKPGFVPRLVSGKPLKSLNQQYNKRRAQHQSRLSHEKRFTSRHLDRVTTKRNRRVDSYLHTASRRIIDLLVEEGIGVLVIGKNPLWKQEVNLGSKNNQQFVQLPHARFIEQLAYKAQLVGIQVIIQEESYTSKASFLDNDPLPTYQANRSERPIFSGRRIARSWYRASDGTIIHADINGSWNILRKSNSDLLQLGRGVAGAAVRPRRLAV</sequence>
<organism evidence="7 8">
    <name type="scientific">Dictyobacter aurantiacus</name>
    <dbReference type="NCBI Taxonomy" id="1936993"/>
    <lineage>
        <taxon>Bacteria</taxon>
        <taxon>Bacillati</taxon>
        <taxon>Chloroflexota</taxon>
        <taxon>Ktedonobacteria</taxon>
        <taxon>Ktedonobacterales</taxon>
        <taxon>Dictyobacteraceae</taxon>
        <taxon>Dictyobacter</taxon>
    </lineage>
</organism>
<dbReference type="GO" id="GO:0006310">
    <property type="term" value="P:DNA recombination"/>
    <property type="evidence" value="ECO:0007669"/>
    <property type="project" value="UniProtKB-KW"/>
</dbReference>
<protein>
    <submittedName>
        <fullName evidence="7">Transposase</fullName>
    </submittedName>
</protein>
<keyword evidence="4" id="KW-0233">DNA recombination</keyword>
<dbReference type="Proteomes" id="UP000287224">
    <property type="component" value="Unassembled WGS sequence"/>
</dbReference>
<evidence type="ECO:0000256" key="2">
    <source>
        <dbReference type="ARBA" id="ARBA00022578"/>
    </source>
</evidence>
<evidence type="ECO:0000256" key="3">
    <source>
        <dbReference type="ARBA" id="ARBA00023125"/>
    </source>
</evidence>
<dbReference type="NCBIfam" id="NF040570">
    <property type="entry name" value="guided_TnpB"/>
    <property type="match status" value="1"/>
</dbReference>
<comment type="similarity">
    <text evidence="1">In the C-terminal section; belongs to the transposase 35 family.</text>
</comment>
<evidence type="ECO:0000259" key="5">
    <source>
        <dbReference type="Pfam" id="PF01385"/>
    </source>
</evidence>
<feature type="domain" description="Probable transposase IS891/IS1136/IS1341" evidence="5">
    <location>
        <begin position="171"/>
        <end position="284"/>
    </location>
</feature>
<dbReference type="Pfam" id="PF07282">
    <property type="entry name" value="Cas12f1-like_TNB"/>
    <property type="match status" value="1"/>
</dbReference>
<keyword evidence="8" id="KW-1185">Reference proteome</keyword>
<dbReference type="GO" id="GO:0003677">
    <property type="term" value="F:DNA binding"/>
    <property type="evidence" value="ECO:0007669"/>
    <property type="project" value="UniProtKB-KW"/>
</dbReference>
<dbReference type="InterPro" id="IPR010095">
    <property type="entry name" value="Cas12f1-like_TNB"/>
</dbReference>
<evidence type="ECO:0000313" key="8">
    <source>
        <dbReference type="Proteomes" id="UP000287224"/>
    </source>
</evidence>
<evidence type="ECO:0000259" key="6">
    <source>
        <dbReference type="Pfam" id="PF07282"/>
    </source>
</evidence>
<reference evidence="8" key="1">
    <citation type="submission" date="2018-12" db="EMBL/GenBank/DDBJ databases">
        <title>Tengunoibacter tsumagoiensis gen. nov., sp. nov., Dictyobacter kobayashii sp. nov., D. alpinus sp. nov., and D. joshuensis sp. nov. and description of Dictyobacteraceae fam. nov. within the order Ktedonobacterales isolated from Tengu-no-mugimeshi.</title>
        <authorList>
            <person name="Wang C.M."/>
            <person name="Zheng Y."/>
            <person name="Sakai Y."/>
            <person name="Toyoda A."/>
            <person name="Minakuchi Y."/>
            <person name="Abe K."/>
            <person name="Yokota A."/>
            <person name="Yabe S."/>
        </authorList>
    </citation>
    <scope>NUCLEOTIDE SEQUENCE [LARGE SCALE GENOMIC DNA]</scope>
    <source>
        <strain evidence="8">S-27</strain>
    </source>
</reference>
<accession>A0A401ZQL3</accession>
<dbReference type="EMBL" id="BIFQ01000002">
    <property type="protein sequence ID" value="GCE09157.1"/>
    <property type="molecule type" value="Genomic_DNA"/>
</dbReference>